<dbReference type="STRING" id="575788.VS_0926"/>
<feature type="region of interest" description="Disordered" evidence="1">
    <location>
        <begin position="23"/>
        <end position="50"/>
    </location>
</feature>
<gene>
    <name evidence="2" type="ordered locus">VS_0926</name>
</gene>
<dbReference type="eggNOG" id="ENOG5033JH6">
    <property type="taxonomic scope" value="Bacteria"/>
</dbReference>
<evidence type="ECO:0000256" key="1">
    <source>
        <dbReference type="SAM" id="MobiDB-lite"/>
    </source>
</evidence>
<reference evidence="2 3" key="1">
    <citation type="submission" date="2009-02" db="EMBL/GenBank/DDBJ databases">
        <title>Vibrio splendidus str. LGP32 complete genome.</title>
        <authorList>
            <person name="Mazel D."/>
            <person name="Le Roux F."/>
        </authorList>
    </citation>
    <scope>NUCLEOTIDE SEQUENCE [LARGE SCALE GENOMIC DNA]</scope>
    <source>
        <strain evidence="2 3">LGP32</strain>
    </source>
</reference>
<dbReference type="HOGENOM" id="CLU_162057_0_0_6"/>
<name>B7VLA6_VIBA3</name>
<accession>B7VLA6</accession>
<evidence type="ECO:0000313" key="3">
    <source>
        <dbReference type="Proteomes" id="UP000009100"/>
    </source>
</evidence>
<feature type="compositionally biased region" description="Polar residues" evidence="1">
    <location>
        <begin position="24"/>
        <end position="43"/>
    </location>
</feature>
<dbReference type="AlphaFoldDB" id="B7VLA6"/>
<evidence type="ECO:0000313" key="2">
    <source>
        <dbReference type="EMBL" id="CAV17938.1"/>
    </source>
</evidence>
<proteinExistence type="predicted"/>
<dbReference type="KEGG" id="vsp:VS_0926"/>
<sequence>MHKFFTPLPILYLRIGKESDMTPVGTSNTQLYSPAKMNAQNKSTEAEKPAPLKVEQNTVKLSDEGKALLSALKQIDKESKKFEAENATVTDKVESFAHGALGMDHPDKVEEEDDGSYSAGQFLSAALTVGGILIALV</sequence>
<dbReference type="EMBL" id="FM954972">
    <property type="protein sequence ID" value="CAV17938.1"/>
    <property type="molecule type" value="Genomic_DNA"/>
</dbReference>
<organism evidence="2 3">
    <name type="scientific">Vibrio atlanticus (strain LGP32)</name>
    <name type="common">Vibrio splendidus (strain Mel32)</name>
    <dbReference type="NCBI Taxonomy" id="575788"/>
    <lineage>
        <taxon>Bacteria</taxon>
        <taxon>Pseudomonadati</taxon>
        <taxon>Pseudomonadota</taxon>
        <taxon>Gammaproteobacteria</taxon>
        <taxon>Vibrionales</taxon>
        <taxon>Vibrionaceae</taxon>
        <taxon>Vibrio</taxon>
    </lineage>
</organism>
<dbReference type="Proteomes" id="UP000009100">
    <property type="component" value="Chromosome 1"/>
</dbReference>
<protein>
    <submittedName>
        <fullName evidence="2">Uncharacterized protein</fullName>
    </submittedName>
</protein>